<sequence length="214" mass="23519">MVIVAFFFFMPSIFWANDAGPINTGPKASDAPYASGEILVKYKPSLREATTEHYQTKLGITTIRSFHTIGVEHVRLPREMTVAQAVKLFRNDPNVAYAEPNYYYHLDIIPNDKDFGLLWGMHNTGQNVNGTVGTADADIDAPEAWDIITSAGRVVVAVIDSGVDGSHPDLSGNFWTNPGEIPDNGVDDEGNGYVDDIRGWDFVNKDNNPTINAM</sequence>
<reference evidence="5" key="1">
    <citation type="journal article" date="2015" name="Nature">
        <title>Complex archaea that bridge the gap between prokaryotes and eukaryotes.</title>
        <authorList>
            <person name="Spang A."/>
            <person name="Saw J.H."/>
            <person name="Jorgensen S.L."/>
            <person name="Zaremba-Niedzwiedzka K."/>
            <person name="Martijn J."/>
            <person name="Lind A.E."/>
            <person name="van Eijk R."/>
            <person name="Schleper C."/>
            <person name="Guy L."/>
            <person name="Ettema T.J."/>
        </authorList>
    </citation>
    <scope>NUCLEOTIDE SEQUENCE</scope>
</reference>
<organism evidence="5">
    <name type="scientific">marine sediment metagenome</name>
    <dbReference type="NCBI Taxonomy" id="412755"/>
    <lineage>
        <taxon>unclassified sequences</taxon>
        <taxon>metagenomes</taxon>
        <taxon>ecological metagenomes</taxon>
    </lineage>
</organism>
<evidence type="ECO:0000259" key="4">
    <source>
        <dbReference type="Pfam" id="PF22148"/>
    </source>
</evidence>
<dbReference type="PROSITE" id="PS00136">
    <property type="entry name" value="SUBTILASE_ASP"/>
    <property type="match status" value="1"/>
</dbReference>
<dbReference type="InterPro" id="IPR000209">
    <property type="entry name" value="Peptidase_S8/S53_dom"/>
</dbReference>
<evidence type="ECO:0000256" key="2">
    <source>
        <dbReference type="ARBA" id="ARBA00022801"/>
    </source>
</evidence>
<comment type="similarity">
    <text evidence="1">Belongs to the peptidase S8 family.</text>
</comment>
<protein>
    <submittedName>
        <fullName evidence="5">Uncharacterized protein</fullName>
    </submittedName>
</protein>
<dbReference type="InterPro" id="IPR054399">
    <property type="entry name" value="Fervidolysin-like_N_prodom"/>
</dbReference>
<dbReference type="SUPFAM" id="SSF52743">
    <property type="entry name" value="Subtilisin-like"/>
    <property type="match status" value="1"/>
</dbReference>
<dbReference type="PROSITE" id="PS51892">
    <property type="entry name" value="SUBTILASE"/>
    <property type="match status" value="1"/>
</dbReference>
<dbReference type="GO" id="GO:0006508">
    <property type="term" value="P:proteolysis"/>
    <property type="evidence" value="ECO:0007669"/>
    <property type="project" value="InterPro"/>
</dbReference>
<dbReference type="InterPro" id="IPR051048">
    <property type="entry name" value="Peptidase_S8/S53_subtilisin"/>
</dbReference>
<keyword evidence="2" id="KW-0378">Hydrolase</keyword>
<feature type="domain" description="Fervidolysin-like N-terminal prodomain" evidence="4">
    <location>
        <begin position="27"/>
        <end position="101"/>
    </location>
</feature>
<gene>
    <name evidence="5" type="ORF">LCGC14_1974090</name>
</gene>
<dbReference type="GO" id="GO:0004252">
    <property type="term" value="F:serine-type endopeptidase activity"/>
    <property type="evidence" value="ECO:0007669"/>
    <property type="project" value="InterPro"/>
</dbReference>
<dbReference type="InterPro" id="IPR023827">
    <property type="entry name" value="Peptidase_S8_Asp-AS"/>
</dbReference>
<comment type="caution">
    <text evidence="5">The sequence shown here is derived from an EMBL/GenBank/DDBJ whole genome shotgun (WGS) entry which is preliminary data.</text>
</comment>
<proteinExistence type="inferred from homology"/>
<dbReference type="PANTHER" id="PTHR43399:SF4">
    <property type="entry name" value="CELL WALL-ASSOCIATED PROTEASE"/>
    <property type="match status" value="1"/>
</dbReference>
<dbReference type="AlphaFoldDB" id="A0A0F9FB89"/>
<evidence type="ECO:0000256" key="1">
    <source>
        <dbReference type="ARBA" id="ARBA00011073"/>
    </source>
</evidence>
<dbReference type="Gene3D" id="3.40.50.200">
    <property type="entry name" value="Peptidase S8/S53 domain"/>
    <property type="match status" value="1"/>
</dbReference>
<dbReference type="EMBL" id="LAZR01021964">
    <property type="protein sequence ID" value="KKL83503.1"/>
    <property type="molecule type" value="Genomic_DNA"/>
</dbReference>
<accession>A0A0F9FB89</accession>
<evidence type="ECO:0000259" key="3">
    <source>
        <dbReference type="Pfam" id="PF00082"/>
    </source>
</evidence>
<dbReference type="Pfam" id="PF00082">
    <property type="entry name" value="Peptidase_S8"/>
    <property type="match status" value="1"/>
</dbReference>
<evidence type="ECO:0000313" key="5">
    <source>
        <dbReference type="EMBL" id="KKL83503.1"/>
    </source>
</evidence>
<name>A0A0F9FB89_9ZZZZ</name>
<dbReference type="InterPro" id="IPR036852">
    <property type="entry name" value="Peptidase_S8/S53_dom_sf"/>
</dbReference>
<dbReference type="Pfam" id="PF22148">
    <property type="entry name" value="Fervidolysin_NPro-like"/>
    <property type="match status" value="1"/>
</dbReference>
<feature type="domain" description="Peptidase S8/S53" evidence="3">
    <location>
        <begin position="154"/>
        <end position="207"/>
    </location>
</feature>
<dbReference type="PANTHER" id="PTHR43399">
    <property type="entry name" value="SUBTILISIN-RELATED"/>
    <property type="match status" value="1"/>
</dbReference>